<feature type="transmembrane region" description="Helical" evidence="8">
    <location>
        <begin position="116"/>
        <end position="147"/>
    </location>
</feature>
<keyword evidence="3 8" id="KW-0813">Transport</keyword>
<feature type="transmembrane region" description="Helical" evidence="8">
    <location>
        <begin position="304"/>
        <end position="323"/>
    </location>
</feature>
<dbReference type="Pfam" id="PF02652">
    <property type="entry name" value="Lactate_perm"/>
    <property type="match status" value="1"/>
</dbReference>
<dbReference type="RefSeq" id="WP_098783183.1">
    <property type="nucleotide sequence ID" value="NZ_JAAVIP010000002.1"/>
</dbReference>
<feature type="transmembrane region" description="Helical" evidence="8">
    <location>
        <begin position="12"/>
        <end position="34"/>
    </location>
</feature>
<evidence type="ECO:0000256" key="6">
    <source>
        <dbReference type="ARBA" id="ARBA00022989"/>
    </source>
</evidence>
<evidence type="ECO:0000313" key="10">
    <source>
        <dbReference type="Proteomes" id="UP000224203"/>
    </source>
</evidence>
<evidence type="ECO:0000256" key="7">
    <source>
        <dbReference type="ARBA" id="ARBA00023136"/>
    </source>
</evidence>
<dbReference type="EMBL" id="NULI01000111">
    <property type="protein sequence ID" value="PGS77459.1"/>
    <property type="molecule type" value="Genomic_DNA"/>
</dbReference>
<dbReference type="NCBIfam" id="TIGR00795">
    <property type="entry name" value="lctP"/>
    <property type="match status" value="1"/>
</dbReference>
<evidence type="ECO:0000256" key="4">
    <source>
        <dbReference type="ARBA" id="ARBA00022475"/>
    </source>
</evidence>
<comment type="function">
    <text evidence="8">Uptake of L-lactate across the membrane. Can also transport D-lactate and glycolate.</text>
</comment>
<gene>
    <name evidence="9" type="ORF">COC69_20040</name>
</gene>
<feature type="transmembrane region" description="Helical" evidence="8">
    <location>
        <begin position="252"/>
        <end position="269"/>
    </location>
</feature>
<feature type="transmembrane region" description="Helical" evidence="8">
    <location>
        <begin position="531"/>
        <end position="552"/>
    </location>
</feature>
<dbReference type="Proteomes" id="UP000224203">
    <property type="component" value="Unassembled WGS sequence"/>
</dbReference>
<feature type="transmembrane region" description="Helical" evidence="8">
    <location>
        <begin position="40"/>
        <end position="58"/>
    </location>
</feature>
<comment type="subcellular location">
    <subcellularLocation>
        <location evidence="1 8">Cell membrane</location>
        <topology evidence="1 8">Multi-pass membrane protein</topology>
    </subcellularLocation>
</comment>
<feature type="transmembrane region" description="Helical" evidence="8">
    <location>
        <begin position="370"/>
        <end position="389"/>
    </location>
</feature>
<keyword evidence="7 8" id="KW-0472">Membrane</keyword>
<proteinExistence type="inferred from homology"/>
<protein>
    <recommendedName>
        <fullName evidence="8">L-lactate permease</fullName>
    </recommendedName>
</protein>
<evidence type="ECO:0000256" key="2">
    <source>
        <dbReference type="ARBA" id="ARBA00010100"/>
    </source>
</evidence>
<evidence type="ECO:0000313" key="9">
    <source>
        <dbReference type="EMBL" id="PGS77459.1"/>
    </source>
</evidence>
<evidence type="ECO:0000256" key="8">
    <source>
        <dbReference type="RuleBase" id="RU365092"/>
    </source>
</evidence>
<reference evidence="9 10" key="1">
    <citation type="submission" date="2017-09" db="EMBL/GenBank/DDBJ databases">
        <title>Large-scale bioinformatics analysis of Bacillus genomes uncovers conserved roles of natural products in bacterial physiology.</title>
        <authorList>
            <consortium name="Agbiome Team Llc"/>
            <person name="Bleich R.M."/>
            <person name="Grubbs K.J."/>
            <person name="Santa Maria K.C."/>
            <person name="Allen S.E."/>
            <person name="Farag S."/>
            <person name="Shank E.A."/>
            <person name="Bowers A."/>
        </authorList>
    </citation>
    <scope>NUCLEOTIDE SEQUENCE [LARGE SCALE GENOMIC DNA]</scope>
    <source>
        <strain evidence="9 10">AFS041711</strain>
    </source>
</reference>
<feature type="transmembrane region" description="Helical" evidence="8">
    <location>
        <begin position="433"/>
        <end position="458"/>
    </location>
</feature>
<dbReference type="GO" id="GO:0005886">
    <property type="term" value="C:plasma membrane"/>
    <property type="evidence" value="ECO:0007669"/>
    <property type="project" value="UniProtKB-SubCell"/>
</dbReference>
<organism evidence="9 10">
    <name type="scientific">Bacillus cereus</name>
    <dbReference type="NCBI Taxonomy" id="1396"/>
    <lineage>
        <taxon>Bacteria</taxon>
        <taxon>Bacillati</taxon>
        <taxon>Bacillota</taxon>
        <taxon>Bacilli</taxon>
        <taxon>Bacillales</taxon>
        <taxon>Bacillaceae</taxon>
        <taxon>Bacillus</taxon>
        <taxon>Bacillus cereus group</taxon>
    </lineage>
</organism>
<comment type="caution">
    <text evidence="9">The sequence shown here is derived from an EMBL/GenBank/DDBJ whole genome shotgun (WGS) entry which is preliminary data.</text>
</comment>
<dbReference type="InterPro" id="IPR003804">
    <property type="entry name" value="Lactate_perm"/>
</dbReference>
<evidence type="ECO:0000256" key="3">
    <source>
        <dbReference type="ARBA" id="ARBA00022448"/>
    </source>
</evidence>
<keyword evidence="6 8" id="KW-1133">Transmembrane helix</keyword>
<evidence type="ECO:0000256" key="5">
    <source>
        <dbReference type="ARBA" id="ARBA00022692"/>
    </source>
</evidence>
<comment type="similarity">
    <text evidence="2 8">Belongs to the lactate permease family.</text>
</comment>
<dbReference type="AlphaFoldDB" id="A0A9X7CLD0"/>
<feature type="transmembrane region" description="Helical" evidence="8">
    <location>
        <begin position="195"/>
        <end position="214"/>
    </location>
</feature>
<name>A0A9X7CLD0_BACCE</name>
<dbReference type="GO" id="GO:0015295">
    <property type="term" value="F:solute:proton symporter activity"/>
    <property type="evidence" value="ECO:0007669"/>
    <property type="project" value="TreeGrafter"/>
</dbReference>
<feature type="transmembrane region" description="Helical" evidence="8">
    <location>
        <begin position="409"/>
        <end position="427"/>
    </location>
</feature>
<dbReference type="GO" id="GO:0015129">
    <property type="term" value="F:lactate transmembrane transporter activity"/>
    <property type="evidence" value="ECO:0007669"/>
    <property type="project" value="UniProtKB-UniRule"/>
</dbReference>
<sequence length="553" mass="59154">MNTWTQVYDPFGNIWISAAVALIPIIFFFLALAVFRMKGYVAGFITVVLTVLVALFAYKMPFTMAMAATGYGFLYGLWPIAWIIIMSVFLYKISVKTGQFDVIRASVLSITNDHRLLVILIGFSFGAFLEGAAGFGAPVAITAALLAGLGLNPLYAAGLCLIANTAPVAFGAMGIPITVAGQVTGIDPHKIGQMAGHQLPFLSLFVPFFIVFLMDGFKGIRQTWPALLVAGSSFAITQFITATFLGPELPDITSALVSLISLALFLKVWQPKETYQSGQANSEVAATTTVASMPKLTFGKVVKAWSPFIVLTVMVVIWSQSFFKALFAPGGTLESLVFKFEIPGLHNLVMKAEPIVNKPTSYEAILKFDVLSATGTAILIACIISMFILKMNVKDAAVTFKETLSELKMPILSIGFVLGFAFIANYSGLSSTLALALAGTGGLFPFFSPFLGWIGVFLTGSDTSANALFSNLQAITAQQVGVSEVLLVAANTTGGVTGKMISPQSIAIACAAVGLAGKESDLFRFTVKHSLFFVIIVGIMTYVQAYYLTWMIP</sequence>
<keyword evidence="4 8" id="KW-1003">Cell membrane</keyword>
<feature type="transmembrane region" description="Helical" evidence="8">
    <location>
        <begin position="226"/>
        <end position="246"/>
    </location>
</feature>
<dbReference type="PANTHER" id="PTHR30003">
    <property type="entry name" value="L-LACTATE PERMEASE"/>
    <property type="match status" value="1"/>
</dbReference>
<accession>A0A9X7CLD0</accession>
<feature type="transmembrane region" description="Helical" evidence="8">
    <location>
        <begin position="70"/>
        <end position="91"/>
    </location>
</feature>
<keyword evidence="5 8" id="KW-0812">Transmembrane</keyword>
<evidence type="ECO:0000256" key="1">
    <source>
        <dbReference type="ARBA" id="ARBA00004651"/>
    </source>
</evidence>
<dbReference type="PANTHER" id="PTHR30003:SF0">
    <property type="entry name" value="GLYCOLATE PERMEASE GLCA-RELATED"/>
    <property type="match status" value="1"/>
</dbReference>